<dbReference type="InterPro" id="IPR012910">
    <property type="entry name" value="Plug_dom"/>
</dbReference>
<feature type="domain" description="TonB-dependent receptor plug" evidence="14">
    <location>
        <begin position="55"/>
        <end position="163"/>
    </location>
</feature>
<dbReference type="SUPFAM" id="SSF56935">
    <property type="entry name" value="Porins"/>
    <property type="match status" value="1"/>
</dbReference>
<keyword evidence="4" id="KW-0410">Iron transport</keyword>
<evidence type="ECO:0000256" key="8">
    <source>
        <dbReference type="ARBA" id="ARBA00023077"/>
    </source>
</evidence>
<evidence type="ECO:0000256" key="4">
    <source>
        <dbReference type="ARBA" id="ARBA00022496"/>
    </source>
</evidence>
<evidence type="ECO:0000256" key="7">
    <source>
        <dbReference type="ARBA" id="ARBA00023065"/>
    </source>
</evidence>
<sequence>MKVAKMIQVVGVCVAMMGVGVKADEPQLVDEKSKTIDDPVLEVIEVTAQKRTQSIQEVPISVQALTGDVIERSGVSDFEDIVHISPSISLQDNLSPFQKSIYIRGTGTTINSATVESSVSTVVDGVVLARQGQFFGSLADTERVEVLRGPQSTLFGKNASAGVLNIVTEKPSFEEQAMRASVSYDEYGEWNAKGTVTGPISDEVAFRLSGNYKYVATSHIENVNNDGPSLDKERAKGARGKLQWDINDNIELMLIADYSDTSAPSGVRVFRSVSEASLEASNIDARTPVIPGESNRQVNINDPHHYDMKDWGGSAELNWWLDEHQITSITAYRNWQMDDALDIDSTGVDIPVSAYIGYGTPSFRGVVNSTKDTEQMSQEVRLQSTHEGAFQYTIGAYLWGTNYIGINQERRTVCYDLVAARPVYSNCEGVPPPAAYVASQSYDQLTDVSTQYYALFGQFDYELSQKFSVSLGLRSQRDVFEWDVQQRGIVEEGDLPEPRYEGAGKQHYTETTGKLSFQFALESGANAYATYSKGYKGPGADFALPDSAPLEPEYVDAYEIGYKTQWFNRRLNLTSALFWQDFENTQVSYFDETDVIFRPTNAGKTRQRGLEIDGMFAATNNLTLTLATTWLDAEFQSYSVACYVNDPSPSCSESGTKDVSGETTTFSPEFKIVSGLHYESDALSNGATWFLQANHRWQSEVQYDASQNPATIQGAYGIAEVFIGYTAASQRYSVSLFVKNIFDTQYVNNLAAFVDSTGQGESVIQFVPKTADRLIGVSVNFQY</sequence>
<dbReference type="Gene3D" id="2.40.170.20">
    <property type="entry name" value="TonB-dependent receptor, beta-barrel domain"/>
    <property type="match status" value="1"/>
</dbReference>
<keyword evidence="10 11" id="KW-0998">Cell outer membrane</keyword>
<dbReference type="AlphaFoldDB" id="A0A4U0ZDM3"/>
<dbReference type="InterPro" id="IPR036942">
    <property type="entry name" value="Beta-barrel_TonB_sf"/>
</dbReference>
<organism evidence="15 16">
    <name type="scientific">Alteromonas portus</name>
    <dbReference type="NCBI Taxonomy" id="2565549"/>
    <lineage>
        <taxon>Bacteria</taxon>
        <taxon>Pseudomonadati</taxon>
        <taxon>Pseudomonadota</taxon>
        <taxon>Gammaproteobacteria</taxon>
        <taxon>Alteromonadales</taxon>
        <taxon>Alteromonadaceae</taxon>
        <taxon>Alteromonas/Salinimonas group</taxon>
        <taxon>Alteromonas</taxon>
    </lineage>
</organism>
<protein>
    <submittedName>
        <fullName evidence="15">TonB-dependent receptor</fullName>
    </submittedName>
</protein>
<evidence type="ECO:0000256" key="6">
    <source>
        <dbReference type="ARBA" id="ARBA00023004"/>
    </source>
</evidence>
<dbReference type="InterPro" id="IPR039426">
    <property type="entry name" value="TonB-dep_rcpt-like"/>
</dbReference>
<comment type="subcellular location">
    <subcellularLocation>
        <location evidence="1 11">Cell outer membrane</location>
        <topology evidence="1 11">Multi-pass membrane protein</topology>
    </subcellularLocation>
</comment>
<keyword evidence="15" id="KW-0675">Receptor</keyword>
<evidence type="ECO:0000256" key="12">
    <source>
        <dbReference type="RuleBase" id="RU003357"/>
    </source>
</evidence>
<evidence type="ECO:0000256" key="9">
    <source>
        <dbReference type="ARBA" id="ARBA00023136"/>
    </source>
</evidence>
<evidence type="ECO:0000313" key="16">
    <source>
        <dbReference type="Proteomes" id="UP000305471"/>
    </source>
</evidence>
<accession>A0A4U0ZDM3</accession>
<dbReference type="Pfam" id="PF00593">
    <property type="entry name" value="TonB_dep_Rec_b-barrel"/>
    <property type="match status" value="1"/>
</dbReference>
<keyword evidence="3 11" id="KW-1134">Transmembrane beta strand</keyword>
<keyword evidence="9 11" id="KW-0472">Membrane</keyword>
<dbReference type="PROSITE" id="PS52016">
    <property type="entry name" value="TONB_DEPENDENT_REC_3"/>
    <property type="match status" value="1"/>
</dbReference>
<evidence type="ECO:0000256" key="10">
    <source>
        <dbReference type="ARBA" id="ARBA00023237"/>
    </source>
</evidence>
<evidence type="ECO:0000256" key="2">
    <source>
        <dbReference type="ARBA" id="ARBA00022448"/>
    </source>
</evidence>
<dbReference type="GO" id="GO:0009279">
    <property type="term" value="C:cell outer membrane"/>
    <property type="evidence" value="ECO:0007669"/>
    <property type="project" value="UniProtKB-SubCell"/>
</dbReference>
<keyword evidence="7" id="KW-0406">Ion transport</keyword>
<dbReference type="PANTHER" id="PTHR32552">
    <property type="entry name" value="FERRICHROME IRON RECEPTOR-RELATED"/>
    <property type="match status" value="1"/>
</dbReference>
<dbReference type="Proteomes" id="UP000305471">
    <property type="component" value="Unassembled WGS sequence"/>
</dbReference>
<evidence type="ECO:0000256" key="3">
    <source>
        <dbReference type="ARBA" id="ARBA00022452"/>
    </source>
</evidence>
<name>A0A4U0ZDM3_9ALTE</name>
<dbReference type="RefSeq" id="WP_136782517.1">
    <property type="nucleotide sequence ID" value="NZ_SWCO01000007.1"/>
</dbReference>
<comment type="similarity">
    <text evidence="11 12">Belongs to the TonB-dependent receptor family.</text>
</comment>
<dbReference type="Pfam" id="PF07715">
    <property type="entry name" value="Plug"/>
    <property type="match status" value="1"/>
</dbReference>
<dbReference type="OrthoDB" id="7051185at2"/>
<feature type="domain" description="TonB-dependent receptor-like beta-barrel" evidence="13">
    <location>
        <begin position="298"/>
        <end position="741"/>
    </location>
</feature>
<keyword evidence="6" id="KW-0408">Iron</keyword>
<gene>
    <name evidence="15" type="ORF">E5672_12625</name>
</gene>
<evidence type="ECO:0000259" key="13">
    <source>
        <dbReference type="Pfam" id="PF00593"/>
    </source>
</evidence>
<evidence type="ECO:0000313" key="15">
    <source>
        <dbReference type="EMBL" id="TKB02704.1"/>
    </source>
</evidence>
<dbReference type="InterPro" id="IPR000531">
    <property type="entry name" value="Beta-barrel_TonB"/>
</dbReference>
<evidence type="ECO:0000256" key="5">
    <source>
        <dbReference type="ARBA" id="ARBA00022692"/>
    </source>
</evidence>
<proteinExistence type="inferred from homology"/>
<dbReference type="PANTHER" id="PTHR32552:SF81">
    <property type="entry name" value="TONB-DEPENDENT OUTER MEMBRANE RECEPTOR"/>
    <property type="match status" value="1"/>
</dbReference>
<dbReference type="EMBL" id="SWCO01000007">
    <property type="protein sequence ID" value="TKB02704.1"/>
    <property type="molecule type" value="Genomic_DNA"/>
</dbReference>
<evidence type="ECO:0000256" key="11">
    <source>
        <dbReference type="PROSITE-ProRule" id="PRU01360"/>
    </source>
</evidence>
<comment type="caution">
    <text evidence="15">The sequence shown here is derived from an EMBL/GenBank/DDBJ whole genome shotgun (WGS) entry which is preliminary data.</text>
</comment>
<reference evidence="15 16" key="1">
    <citation type="submission" date="2019-04" db="EMBL/GenBank/DDBJ databases">
        <title>Alteromonas portus sp. nov., an alginate lyase-excreting marine bacterium.</title>
        <authorList>
            <person name="Huang H."/>
            <person name="Mo K."/>
            <person name="Bao S."/>
        </authorList>
    </citation>
    <scope>NUCLEOTIDE SEQUENCE [LARGE SCALE GENOMIC DNA]</scope>
    <source>
        <strain evidence="15 16">HB161718</strain>
    </source>
</reference>
<keyword evidence="2 11" id="KW-0813">Transport</keyword>
<keyword evidence="8 12" id="KW-0798">TonB box</keyword>
<keyword evidence="16" id="KW-1185">Reference proteome</keyword>
<evidence type="ECO:0000256" key="1">
    <source>
        <dbReference type="ARBA" id="ARBA00004571"/>
    </source>
</evidence>
<keyword evidence="5 11" id="KW-0812">Transmembrane</keyword>
<evidence type="ECO:0000259" key="14">
    <source>
        <dbReference type="Pfam" id="PF07715"/>
    </source>
</evidence>
<dbReference type="GO" id="GO:0006826">
    <property type="term" value="P:iron ion transport"/>
    <property type="evidence" value="ECO:0007669"/>
    <property type="project" value="UniProtKB-KW"/>
</dbReference>